<comment type="similarity">
    <text evidence="2 4">Belongs to the AB hydrolase superfamily. Lipase family.</text>
</comment>
<keyword evidence="3" id="KW-0964">Secreted</keyword>
<evidence type="ECO:0000313" key="7">
    <source>
        <dbReference type="Proteomes" id="UP000677054"/>
    </source>
</evidence>
<dbReference type="EMBL" id="LR906782">
    <property type="protein sequence ID" value="CAD7253971.1"/>
    <property type="molecule type" value="Genomic_DNA"/>
</dbReference>
<dbReference type="SUPFAM" id="SSF53474">
    <property type="entry name" value="alpha/beta-Hydrolases"/>
    <property type="match status" value="1"/>
</dbReference>
<organism evidence="6">
    <name type="scientific">Darwinula stevensoni</name>
    <dbReference type="NCBI Taxonomy" id="69355"/>
    <lineage>
        <taxon>Eukaryota</taxon>
        <taxon>Metazoa</taxon>
        <taxon>Ecdysozoa</taxon>
        <taxon>Arthropoda</taxon>
        <taxon>Crustacea</taxon>
        <taxon>Oligostraca</taxon>
        <taxon>Ostracoda</taxon>
        <taxon>Podocopa</taxon>
        <taxon>Podocopida</taxon>
        <taxon>Darwinulocopina</taxon>
        <taxon>Darwinuloidea</taxon>
        <taxon>Darwinulidae</taxon>
        <taxon>Darwinula</taxon>
    </lineage>
</organism>
<dbReference type="PRINTS" id="PR00821">
    <property type="entry name" value="TAGLIPASE"/>
</dbReference>
<evidence type="ECO:0000259" key="5">
    <source>
        <dbReference type="Pfam" id="PF00151"/>
    </source>
</evidence>
<dbReference type="CDD" id="cd00707">
    <property type="entry name" value="Pancreat_lipase_like"/>
    <property type="match status" value="1"/>
</dbReference>
<dbReference type="Gene3D" id="3.40.50.1820">
    <property type="entry name" value="alpha/beta hydrolase"/>
    <property type="match status" value="1"/>
</dbReference>
<dbReference type="InterPro" id="IPR029058">
    <property type="entry name" value="AB_hydrolase_fold"/>
</dbReference>
<sequence length="415" mass="46341">MLFHVYTLLTRFLLEMMEETRHMLAYRLLEGEIRSMNDVVDPVEPEMGVMEDVTSGVYEIVAGIPDGTDSRCYRPYGCYAIGPPWSSPTRRPALFPQKPGEIRTSFCLYTRRRPRVCKDMRDAFLAHEDVNVMILSWFKGAGPPYSQAMANIRLIGDIAGQLLHFLGKETGFKMEDVHIVGFSLGAHLASYIGTSVKRMGGKVGRITGLDPAGVDFEGEDPEVRLDPGDAEFVDVIHTDGGPYRYSNGGLGQGLMEPLGHLDFYPNSGLEMPGCNHASINDVVVQQNISISRAVMYVTACNHLRSIDYFLESMKSDCQFLAFSCADWDEFKMGYHAGEHKHEGEPMKLYLSTAEASPFCRVMHSVRLEFSQIHADGDIQASLHLSSGNGSESKSMLVQISFKRDLFGRLYDCYGH</sequence>
<dbReference type="PANTHER" id="PTHR11610">
    <property type="entry name" value="LIPASE"/>
    <property type="match status" value="1"/>
</dbReference>
<name>A0A7R9FT06_9CRUS</name>
<dbReference type="GO" id="GO:0005615">
    <property type="term" value="C:extracellular space"/>
    <property type="evidence" value="ECO:0007669"/>
    <property type="project" value="TreeGrafter"/>
</dbReference>
<dbReference type="Pfam" id="PF00151">
    <property type="entry name" value="Lipase"/>
    <property type="match status" value="1"/>
</dbReference>
<gene>
    <name evidence="6" type="ORF">DSTB1V02_LOCUS13717</name>
</gene>
<proteinExistence type="inferred from homology"/>
<dbReference type="OrthoDB" id="199913at2759"/>
<dbReference type="GO" id="GO:0016298">
    <property type="term" value="F:lipase activity"/>
    <property type="evidence" value="ECO:0007669"/>
    <property type="project" value="InterPro"/>
</dbReference>
<evidence type="ECO:0000256" key="1">
    <source>
        <dbReference type="ARBA" id="ARBA00004613"/>
    </source>
</evidence>
<dbReference type="InterPro" id="IPR000734">
    <property type="entry name" value="TAG_lipase"/>
</dbReference>
<comment type="subcellular location">
    <subcellularLocation>
        <location evidence="1">Secreted</location>
    </subcellularLocation>
</comment>
<dbReference type="InterPro" id="IPR013818">
    <property type="entry name" value="Lipase"/>
</dbReference>
<accession>A0A7R9FT06</accession>
<dbReference type="EMBL" id="CAJPEV010007265">
    <property type="protein sequence ID" value="CAG0904675.1"/>
    <property type="molecule type" value="Genomic_DNA"/>
</dbReference>
<dbReference type="InterPro" id="IPR033906">
    <property type="entry name" value="Lipase_N"/>
</dbReference>
<dbReference type="GO" id="GO:0016042">
    <property type="term" value="P:lipid catabolic process"/>
    <property type="evidence" value="ECO:0007669"/>
    <property type="project" value="TreeGrafter"/>
</dbReference>
<dbReference type="PANTHER" id="PTHR11610:SF190">
    <property type="entry name" value="VITELLOGENIN-3-LIKE PROTEIN"/>
    <property type="match status" value="1"/>
</dbReference>
<protein>
    <recommendedName>
        <fullName evidence="5">Lipase domain-containing protein</fullName>
    </recommendedName>
</protein>
<evidence type="ECO:0000313" key="6">
    <source>
        <dbReference type="EMBL" id="CAD7253971.1"/>
    </source>
</evidence>
<dbReference type="AlphaFoldDB" id="A0A7R9FT06"/>
<evidence type="ECO:0000256" key="3">
    <source>
        <dbReference type="ARBA" id="ARBA00022525"/>
    </source>
</evidence>
<feature type="domain" description="Lipase" evidence="5">
    <location>
        <begin position="117"/>
        <end position="334"/>
    </location>
</feature>
<keyword evidence="7" id="KW-1185">Reference proteome</keyword>
<reference evidence="6" key="1">
    <citation type="submission" date="2020-11" db="EMBL/GenBank/DDBJ databases">
        <authorList>
            <person name="Tran Van P."/>
        </authorList>
    </citation>
    <scope>NUCLEOTIDE SEQUENCE</scope>
</reference>
<evidence type="ECO:0000256" key="2">
    <source>
        <dbReference type="ARBA" id="ARBA00010701"/>
    </source>
</evidence>
<evidence type="ECO:0000256" key="4">
    <source>
        <dbReference type="RuleBase" id="RU004262"/>
    </source>
</evidence>
<dbReference type="Proteomes" id="UP000677054">
    <property type="component" value="Unassembled WGS sequence"/>
</dbReference>